<dbReference type="KEGG" id="tvr:TVD_12180"/>
<feature type="region of interest" description="Disordered" evidence="1">
    <location>
        <begin position="1"/>
        <end position="40"/>
    </location>
</feature>
<evidence type="ECO:0000313" key="3">
    <source>
        <dbReference type="Proteomes" id="UP000064201"/>
    </source>
</evidence>
<sequence length="146" mass="16540">MSMDNKKASDLSAEELYALARQREKEEAEGKEAERREKREKLMEKRKEMVARHRKELGELERQIRELGGRVGRTAGGGRRGRRAGGESISQKLCEIVAKQPEMGIKEIKAEAEKAGLDTKNISQTLAYLKRQGRLTSPRRGVYKAS</sequence>
<dbReference type="OrthoDB" id="5796886at2"/>
<feature type="region of interest" description="Disordered" evidence="1">
    <location>
        <begin position="68"/>
        <end position="88"/>
    </location>
</feature>
<dbReference type="RefSeq" id="WP_047251706.1">
    <property type="nucleotide sequence ID" value="NZ_CP011367.1"/>
</dbReference>
<dbReference type="InterPro" id="IPR036388">
    <property type="entry name" value="WH-like_DNA-bd_sf"/>
</dbReference>
<dbReference type="Gene3D" id="1.10.10.10">
    <property type="entry name" value="Winged helix-like DNA-binding domain superfamily/Winged helix DNA-binding domain"/>
    <property type="match status" value="1"/>
</dbReference>
<reference evidence="2 3" key="1">
    <citation type="submission" date="2015-04" db="EMBL/GenBank/DDBJ databases">
        <title>Complete Sequence for the Genome of the Thioalkalivibrio versutus D301.</title>
        <authorList>
            <person name="Mu T."/>
            <person name="Zhou J."/>
            <person name="Xu X."/>
        </authorList>
    </citation>
    <scope>NUCLEOTIDE SEQUENCE [LARGE SCALE GENOMIC DNA]</scope>
    <source>
        <strain evidence="2 3">D301</strain>
    </source>
</reference>
<evidence type="ECO:0000256" key="1">
    <source>
        <dbReference type="SAM" id="MobiDB-lite"/>
    </source>
</evidence>
<proteinExistence type="predicted"/>
<accession>A0A0G3G6Q6</accession>
<dbReference type="EMBL" id="CP011367">
    <property type="protein sequence ID" value="AKJ96064.1"/>
    <property type="molecule type" value="Genomic_DNA"/>
</dbReference>
<keyword evidence="3" id="KW-1185">Reference proteome</keyword>
<gene>
    <name evidence="2" type="ORF">TVD_12180</name>
</gene>
<dbReference type="PATRIC" id="fig|106634.4.peg.2482"/>
<protein>
    <submittedName>
        <fullName evidence="2">Uncharacterized protein</fullName>
    </submittedName>
</protein>
<dbReference type="AlphaFoldDB" id="A0A0G3G6Q6"/>
<dbReference type="Proteomes" id="UP000064201">
    <property type="component" value="Chromosome"/>
</dbReference>
<organism evidence="2 3">
    <name type="scientific">Thioalkalivibrio versutus</name>
    <dbReference type="NCBI Taxonomy" id="106634"/>
    <lineage>
        <taxon>Bacteria</taxon>
        <taxon>Pseudomonadati</taxon>
        <taxon>Pseudomonadota</taxon>
        <taxon>Gammaproteobacteria</taxon>
        <taxon>Chromatiales</taxon>
        <taxon>Ectothiorhodospiraceae</taxon>
        <taxon>Thioalkalivibrio</taxon>
    </lineage>
</organism>
<name>A0A0G3G6Q6_9GAMM</name>
<feature type="compositionally biased region" description="Basic and acidic residues" evidence="1">
    <location>
        <begin position="21"/>
        <end position="40"/>
    </location>
</feature>
<feature type="compositionally biased region" description="Gly residues" evidence="1">
    <location>
        <begin position="69"/>
        <end position="78"/>
    </location>
</feature>
<evidence type="ECO:0000313" key="2">
    <source>
        <dbReference type="EMBL" id="AKJ96064.1"/>
    </source>
</evidence>